<sequence length="141" mass="15652">MDAETLKTLKEVIANSFKKNLIDFFQTTLPLLPQLCEGITVTTPAAAKLFNKVPQFRLDPGLLKLVFPTYDKIAREMDVILKQQALGFQSEIDQLINKGKAKMSNEHADLPDLEMNVNHSHQSTLSIADTLPPPSDTTTTS</sequence>
<comment type="caution">
    <text evidence="2">The sequence shown here is derived from an EMBL/GenBank/DDBJ whole genome shotgun (WGS) entry which is preliminary data.</text>
</comment>
<evidence type="ECO:0000313" key="2">
    <source>
        <dbReference type="EMBL" id="GBC08676.1"/>
    </source>
</evidence>
<name>A0A2Z6S0H7_9GLOM</name>
<feature type="region of interest" description="Disordered" evidence="1">
    <location>
        <begin position="121"/>
        <end position="141"/>
    </location>
</feature>
<reference evidence="2 4" key="1">
    <citation type="submission" date="2017-11" db="EMBL/GenBank/DDBJ databases">
        <title>The genome of Rhizophagus clarus HR1 reveals common genetic basis of auxotrophy among arbuscular mycorrhizal fungi.</title>
        <authorList>
            <person name="Kobayashi Y."/>
        </authorList>
    </citation>
    <scope>NUCLEOTIDE SEQUENCE [LARGE SCALE GENOMIC DNA]</scope>
    <source>
        <strain evidence="2 4">HR1</strain>
    </source>
</reference>
<dbReference type="Proteomes" id="UP000615446">
    <property type="component" value="Unassembled WGS sequence"/>
</dbReference>
<evidence type="ECO:0000313" key="4">
    <source>
        <dbReference type="Proteomes" id="UP000247702"/>
    </source>
</evidence>
<reference evidence="3" key="2">
    <citation type="submission" date="2019-10" db="EMBL/GenBank/DDBJ databases">
        <title>Conservation and host-specific expression of non-tandemly repeated heterogenous ribosome RNA gene in arbuscular mycorrhizal fungi.</title>
        <authorList>
            <person name="Maeda T."/>
            <person name="Kobayashi Y."/>
            <person name="Nakagawa T."/>
            <person name="Ezawa T."/>
            <person name="Yamaguchi K."/>
            <person name="Bino T."/>
            <person name="Nishimoto Y."/>
            <person name="Shigenobu S."/>
            <person name="Kawaguchi M."/>
        </authorList>
    </citation>
    <scope>NUCLEOTIDE SEQUENCE</scope>
    <source>
        <strain evidence="3">HR1</strain>
    </source>
</reference>
<accession>A0A2Z6S0H7</accession>
<dbReference type="EMBL" id="BLAL01000196">
    <property type="protein sequence ID" value="GES90779.1"/>
    <property type="molecule type" value="Genomic_DNA"/>
</dbReference>
<evidence type="ECO:0000313" key="3">
    <source>
        <dbReference type="EMBL" id="GES90779.1"/>
    </source>
</evidence>
<organism evidence="2 4">
    <name type="scientific">Rhizophagus clarus</name>
    <dbReference type="NCBI Taxonomy" id="94130"/>
    <lineage>
        <taxon>Eukaryota</taxon>
        <taxon>Fungi</taxon>
        <taxon>Fungi incertae sedis</taxon>
        <taxon>Mucoromycota</taxon>
        <taxon>Glomeromycotina</taxon>
        <taxon>Glomeromycetes</taxon>
        <taxon>Glomerales</taxon>
        <taxon>Glomeraceae</taxon>
        <taxon>Rhizophagus</taxon>
    </lineage>
</organism>
<evidence type="ECO:0000256" key="1">
    <source>
        <dbReference type="SAM" id="MobiDB-lite"/>
    </source>
</evidence>
<gene>
    <name evidence="3" type="ORF">RCL2_001760500</name>
    <name evidence="2" type="ORF">RclHR1_00830027</name>
</gene>
<dbReference type="Proteomes" id="UP000247702">
    <property type="component" value="Unassembled WGS sequence"/>
</dbReference>
<dbReference type="EMBL" id="BEXD01004237">
    <property type="protein sequence ID" value="GBC08676.1"/>
    <property type="molecule type" value="Genomic_DNA"/>
</dbReference>
<protein>
    <submittedName>
        <fullName evidence="2">Uncharacterized protein</fullName>
    </submittedName>
</protein>
<dbReference type="AlphaFoldDB" id="A0A2Z6S0H7"/>
<keyword evidence="4" id="KW-1185">Reference proteome</keyword>
<proteinExistence type="predicted"/>